<dbReference type="AlphaFoldDB" id="C7MLV4"/>
<evidence type="ECO:0000256" key="2">
    <source>
        <dbReference type="ARBA" id="ARBA00022801"/>
    </source>
</evidence>
<accession>C7MLV4</accession>
<evidence type="ECO:0000313" key="7">
    <source>
        <dbReference type="Proteomes" id="UP000000954"/>
    </source>
</evidence>
<organism evidence="6 7">
    <name type="scientific">Cryptobacterium curtum (strain ATCC 700683 / DSM 15641 / CCUG 43107 / 12-3)</name>
    <dbReference type="NCBI Taxonomy" id="469378"/>
    <lineage>
        <taxon>Bacteria</taxon>
        <taxon>Bacillati</taxon>
        <taxon>Actinomycetota</taxon>
        <taxon>Coriobacteriia</taxon>
        <taxon>Eggerthellales</taxon>
        <taxon>Eggerthellaceae</taxon>
        <taxon>Cryptobacterium</taxon>
    </lineage>
</organism>
<dbReference type="PRINTS" id="PR00502">
    <property type="entry name" value="NUDIXFAMILY"/>
</dbReference>
<dbReference type="eggNOG" id="COG0494">
    <property type="taxonomic scope" value="Bacteria"/>
</dbReference>
<dbReference type="InterPro" id="IPR020476">
    <property type="entry name" value="Nudix_hydrolase"/>
</dbReference>
<dbReference type="RefSeq" id="WP_012802599.1">
    <property type="nucleotide sequence ID" value="NC_013170.1"/>
</dbReference>
<dbReference type="Pfam" id="PF00293">
    <property type="entry name" value="NUDIX"/>
    <property type="match status" value="1"/>
</dbReference>
<dbReference type="PROSITE" id="PS51462">
    <property type="entry name" value="NUDIX"/>
    <property type="match status" value="1"/>
</dbReference>
<feature type="domain" description="Nudix hydrolase" evidence="5">
    <location>
        <begin position="117"/>
        <end position="258"/>
    </location>
</feature>
<protein>
    <submittedName>
        <fullName evidence="6">NTP pyrophosphohydrolase</fullName>
    </submittedName>
</protein>
<keyword evidence="7" id="KW-1185">Reference proteome</keyword>
<evidence type="ECO:0000259" key="5">
    <source>
        <dbReference type="PROSITE" id="PS51462"/>
    </source>
</evidence>
<sequence>MNRGTSDKQSSDQSTVSVNAPSSAGLSAGQMDLVNQEASAAQETPTSWSASANRIASLPTPQLLRVDQVSDGWIKKYLLTYRLPDGKEFTYESISRKGLEAYRAELESFAHNALHPSRRLVADAVCIVPRTADDRLVLIREFRYPVNSWCIAFPAGLIDPGETVEQAVERELREETGYALRRDVHGQAHVRTLSQPGFSSVGMSEESVQVVYVHVENEPTLGQMTESVEYIQVFTVPVRDVPRFLNENALPIGTRAQLILEAFSNNVKRYGVAH</sequence>
<evidence type="ECO:0000256" key="3">
    <source>
        <dbReference type="RuleBase" id="RU003476"/>
    </source>
</evidence>
<name>C7MLV4_CRYCD</name>
<gene>
    <name evidence="6" type="ordered locus">Ccur_01790</name>
</gene>
<dbReference type="InterPro" id="IPR000086">
    <property type="entry name" value="NUDIX_hydrolase_dom"/>
</dbReference>
<dbReference type="GO" id="GO:0006753">
    <property type="term" value="P:nucleoside phosphate metabolic process"/>
    <property type="evidence" value="ECO:0007669"/>
    <property type="project" value="TreeGrafter"/>
</dbReference>
<dbReference type="STRING" id="469378.Ccur_01790"/>
<proteinExistence type="inferred from homology"/>
<dbReference type="PROSITE" id="PS00893">
    <property type="entry name" value="NUDIX_BOX"/>
    <property type="match status" value="1"/>
</dbReference>
<dbReference type="SUPFAM" id="SSF55811">
    <property type="entry name" value="Nudix"/>
    <property type="match status" value="1"/>
</dbReference>
<dbReference type="HOGENOM" id="CLU_062658_0_3_11"/>
<feature type="region of interest" description="Disordered" evidence="4">
    <location>
        <begin position="1"/>
        <end position="29"/>
    </location>
</feature>
<dbReference type="PANTHER" id="PTHR11839">
    <property type="entry name" value="UDP/ADP-SUGAR PYROPHOSPHATASE"/>
    <property type="match status" value="1"/>
</dbReference>
<feature type="compositionally biased region" description="Basic and acidic residues" evidence="4">
    <location>
        <begin position="1"/>
        <end position="10"/>
    </location>
</feature>
<feature type="compositionally biased region" description="Polar residues" evidence="4">
    <location>
        <begin position="11"/>
        <end position="25"/>
    </location>
</feature>
<evidence type="ECO:0000256" key="1">
    <source>
        <dbReference type="ARBA" id="ARBA00005582"/>
    </source>
</evidence>
<evidence type="ECO:0000256" key="4">
    <source>
        <dbReference type="SAM" id="MobiDB-lite"/>
    </source>
</evidence>
<dbReference type="InterPro" id="IPR020084">
    <property type="entry name" value="NUDIX_hydrolase_CS"/>
</dbReference>
<dbReference type="Proteomes" id="UP000000954">
    <property type="component" value="Chromosome"/>
</dbReference>
<dbReference type="Gene3D" id="3.90.79.10">
    <property type="entry name" value="Nucleoside Triphosphate Pyrophosphohydrolase"/>
    <property type="match status" value="1"/>
</dbReference>
<comment type="similarity">
    <text evidence="1 3">Belongs to the Nudix hydrolase family.</text>
</comment>
<dbReference type="GO" id="GO:0019693">
    <property type="term" value="P:ribose phosphate metabolic process"/>
    <property type="evidence" value="ECO:0007669"/>
    <property type="project" value="TreeGrafter"/>
</dbReference>
<keyword evidence="2 3" id="KW-0378">Hydrolase</keyword>
<dbReference type="EMBL" id="CP001682">
    <property type="protein sequence ID" value="ACU93910.1"/>
    <property type="molecule type" value="Genomic_DNA"/>
</dbReference>
<reference evidence="6 7" key="1">
    <citation type="journal article" date="2009" name="Stand. Genomic Sci.">
        <title>Complete genome sequence of Cryptobacterium curtum type strain (12-3).</title>
        <authorList>
            <person name="Mavrommatis K."/>
            <person name="Pukall R."/>
            <person name="Rohde C."/>
            <person name="Chen F."/>
            <person name="Sims D."/>
            <person name="Brettin T."/>
            <person name="Kuske C."/>
            <person name="Detter J.C."/>
            <person name="Han C."/>
            <person name="Lapidus A."/>
            <person name="Copeland A."/>
            <person name="Glavina Del Rio T."/>
            <person name="Nolan M."/>
            <person name="Lucas S."/>
            <person name="Tice H."/>
            <person name="Cheng J.F."/>
            <person name="Bruce D."/>
            <person name="Goodwin L."/>
            <person name="Pitluck S."/>
            <person name="Ovchinnikova G."/>
            <person name="Pati A."/>
            <person name="Ivanova N."/>
            <person name="Chen A."/>
            <person name="Palaniappan K."/>
            <person name="Chain P."/>
            <person name="D'haeseleer P."/>
            <person name="Goker M."/>
            <person name="Bristow J."/>
            <person name="Eisen J.A."/>
            <person name="Markowitz V."/>
            <person name="Hugenholtz P."/>
            <person name="Rohde M."/>
            <person name="Klenk H.P."/>
            <person name="Kyrpides N.C."/>
        </authorList>
    </citation>
    <scope>NUCLEOTIDE SEQUENCE [LARGE SCALE GENOMIC DNA]</scope>
    <source>
        <strain evidence="7">ATCC 700683 / DSM 15641 / 12-3</strain>
    </source>
</reference>
<evidence type="ECO:0000313" key="6">
    <source>
        <dbReference type="EMBL" id="ACU93910.1"/>
    </source>
</evidence>
<dbReference type="GO" id="GO:0047631">
    <property type="term" value="F:ADP-ribose diphosphatase activity"/>
    <property type="evidence" value="ECO:0007669"/>
    <property type="project" value="TreeGrafter"/>
</dbReference>
<dbReference type="KEGG" id="ccu:Ccur_01790"/>
<dbReference type="PANTHER" id="PTHR11839:SF1">
    <property type="entry name" value="ADP-SUGAR PYROPHOSPHATASE"/>
    <property type="match status" value="1"/>
</dbReference>
<dbReference type="InterPro" id="IPR015797">
    <property type="entry name" value="NUDIX_hydrolase-like_dom_sf"/>
</dbReference>